<sequence length="233" mass="26154">MSDPTADAQIIEELQVQQIEIFLIWSVTALVTYEYVITIHNEITMVWRKKWTIATWLFILNRYLLIAYTLLTVVPYSAQFSNLVNLAQFIVFALFSALRAFVIYNFNIPILVLVFLLNIVPVATNIWSTSTGSVPIPSTYLPTSILTVMAILTGLAMIAGDVVVLIVTWITTYKPLREARELKISNTLGGVFLRDGTLYFIALLTLNIAQICFQNIPSIQNSSASPVVIYVQV</sequence>
<comment type="caution">
    <text evidence="3">The sequence shown here is derived from an EMBL/GenBank/DDBJ whole genome shotgun (WGS) entry which is preliminary data.</text>
</comment>
<dbReference type="EMBL" id="SGPJ01000058">
    <property type="protein sequence ID" value="THH00151.1"/>
    <property type="molecule type" value="Genomic_DNA"/>
</dbReference>
<organism evidence="3 4">
    <name type="scientific">Hermanssonia centrifuga</name>
    <dbReference type="NCBI Taxonomy" id="98765"/>
    <lineage>
        <taxon>Eukaryota</taxon>
        <taxon>Fungi</taxon>
        <taxon>Dikarya</taxon>
        <taxon>Basidiomycota</taxon>
        <taxon>Agaricomycotina</taxon>
        <taxon>Agaricomycetes</taxon>
        <taxon>Polyporales</taxon>
        <taxon>Meruliaceae</taxon>
        <taxon>Hermanssonia</taxon>
    </lineage>
</organism>
<name>A0A4S4KPL3_9APHY</name>
<evidence type="ECO:0000313" key="3">
    <source>
        <dbReference type="EMBL" id="THH00151.1"/>
    </source>
</evidence>
<dbReference type="Proteomes" id="UP000309038">
    <property type="component" value="Unassembled WGS sequence"/>
</dbReference>
<dbReference type="Pfam" id="PF20151">
    <property type="entry name" value="DUF6533"/>
    <property type="match status" value="1"/>
</dbReference>
<evidence type="ECO:0000313" key="4">
    <source>
        <dbReference type="Proteomes" id="UP000309038"/>
    </source>
</evidence>
<proteinExistence type="predicted"/>
<keyword evidence="1" id="KW-0812">Transmembrane</keyword>
<keyword evidence="4" id="KW-1185">Reference proteome</keyword>
<protein>
    <recommendedName>
        <fullName evidence="2">DUF6533 domain-containing protein</fullName>
    </recommendedName>
</protein>
<feature type="transmembrane region" description="Helical" evidence="1">
    <location>
        <begin position="108"/>
        <end position="128"/>
    </location>
</feature>
<dbReference type="InterPro" id="IPR045340">
    <property type="entry name" value="DUF6533"/>
</dbReference>
<feature type="transmembrane region" description="Helical" evidence="1">
    <location>
        <begin position="21"/>
        <end position="39"/>
    </location>
</feature>
<reference evidence="3 4" key="1">
    <citation type="submission" date="2019-02" db="EMBL/GenBank/DDBJ databases">
        <title>Genome sequencing of the rare red list fungi Phlebia centrifuga.</title>
        <authorList>
            <person name="Buettner E."/>
            <person name="Kellner H."/>
        </authorList>
    </citation>
    <scope>NUCLEOTIDE SEQUENCE [LARGE SCALE GENOMIC DNA]</scope>
    <source>
        <strain evidence="3 4">DSM 108282</strain>
    </source>
</reference>
<dbReference type="AlphaFoldDB" id="A0A4S4KPL3"/>
<keyword evidence="1" id="KW-0472">Membrane</keyword>
<gene>
    <name evidence="3" type="ORF">EW026_g2343</name>
</gene>
<keyword evidence="1" id="KW-1133">Transmembrane helix</keyword>
<evidence type="ECO:0000259" key="2">
    <source>
        <dbReference type="Pfam" id="PF20151"/>
    </source>
</evidence>
<accession>A0A4S4KPL3</accession>
<feature type="transmembrane region" description="Helical" evidence="1">
    <location>
        <begin position="51"/>
        <end position="71"/>
    </location>
</feature>
<feature type="domain" description="DUF6533" evidence="2">
    <location>
        <begin position="26"/>
        <end position="66"/>
    </location>
</feature>
<feature type="transmembrane region" description="Helical" evidence="1">
    <location>
        <begin position="148"/>
        <end position="170"/>
    </location>
</feature>
<feature type="transmembrane region" description="Helical" evidence="1">
    <location>
        <begin position="83"/>
        <end position="101"/>
    </location>
</feature>
<evidence type="ECO:0000256" key="1">
    <source>
        <dbReference type="SAM" id="Phobius"/>
    </source>
</evidence>